<keyword evidence="3" id="KW-1185">Reference proteome</keyword>
<dbReference type="InterPro" id="IPR051396">
    <property type="entry name" value="Bact_Antivir_Def_Nuclease"/>
</dbReference>
<dbReference type="Gene3D" id="3.40.50.300">
    <property type="entry name" value="P-loop containing nucleotide triphosphate hydrolases"/>
    <property type="match status" value="1"/>
</dbReference>
<gene>
    <name evidence="2" type="ORF">EOS_31940</name>
</gene>
<protein>
    <recommendedName>
        <fullName evidence="1">ATPase AAA-type core domain-containing protein</fullName>
    </recommendedName>
</protein>
<dbReference type="InterPro" id="IPR027417">
    <property type="entry name" value="P-loop_NTPase"/>
</dbReference>
<dbReference type="EMBL" id="AEJF01000186">
    <property type="protein sequence ID" value="KLU22217.1"/>
    <property type="molecule type" value="Genomic_DNA"/>
</dbReference>
<dbReference type="InterPro" id="IPR003959">
    <property type="entry name" value="ATPase_AAA_core"/>
</dbReference>
<dbReference type="Proteomes" id="UP000035963">
    <property type="component" value="Unassembled WGS sequence"/>
</dbReference>
<dbReference type="CDD" id="cd00267">
    <property type="entry name" value="ABC_ATPase"/>
    <property type="match status" value="1"/>
</dbReference>
<dbReference type="PATRIC" id="fig|908627.4.peg.7120"/>
<name>A0A0J1CNE5_9BURK</name>
<dbReference type="GO" id="GO:0016887">
    <property type="term" value="F:ATP hydrolysis activity"/>
    <property type="evidence" value="ECO:0007669"/>
    <property type="project" value="InterPro"/>
</dbReference>
<dbReference type="PANTHER" id="PTHR43581:SF4">
    <property type="entry name" value="ATP_GTP PHOSPHATASE"/>
    <property type="match status" value="1"/>
</dbReference>
<feature type="domain" description="ATPase AAA-type core" evidence="1">
    <location>
        <begin position="66"/>
        <end position="151"/>
    </location>
</feature>
<comment type="caution">
    <text evidence="2">The sequence shown here is derived from an EMBL/GenBank/DDBJ whole genome shotgun (WGS) entry which is preliminary data.</text>
</comment>
<accession>A0A0J1CNE5</accession>
<proteinExistence type="predicted"/>
<dbReference type="PANTHER" id="PTHR43581">
    <property type="entry name" value="ATP/GTP PHOSPHATASE"/>
    <property type="match status" value="1"/>
</dbReference>
<reference evidence="2 3" key="1">
    <citation type="journal article" date="2015" name="Genome Announc.">
        <title>Draft Genome Sequence of Burkholderia sp. Strain PML1(12), an Ectomycorrhizosphere-Inhabiting Bacterium with Effective Mineral-Weathering Ability.</title>
        <authorList>
            <person name="Uroz S."/>
            <person name="Oger P."/>
        </authorList>
    </citation>
    <scope>NUCLEOTIDE SEQUENCE [LARGE SCALE GENOMIC DNA]</scope>
    <source>
        <strain evidence="3">PML1(12)</strain>
    </source>
</reference>
<dbReference type="AlphaFoldDB" id="A0A0J1CNE5"/>
<evidence type="ECO:0000313" key="3">
    <source>
        <dbReference type="Proteomes" id="UP000035963"/>
    </source>
</evidence>
<sequence length="477" mass="52009">MLFFSHALLHANLVCSGKTPQEADQLLNEPPWERLDKIFNEAGIHLRCEAPLLRAASVFTEDRDHVLRFKDSRTGQLVSPNSLSSGEKALCALLFLEYSTQLGASRYGLILLDEPDAHLHPDFVKRFFRVLVSIAANGCRIVLTTHSPTTVAIAPEGSLYLLTEPGIGAPQKVSRAAALAGLLSGVPALSVIAENNRQVFVESQYDASLYASLYAILRSYRPKDVDLGIRSDVSLSFVASGSGGSGSCDQVVTVVEALKNNPFVTGLIDWDRKDRKLERVEIVGRGERYSIENFVFDPIVLAAFLLHLQYVPEIAGVKASRTFTDANPETLSEIADEISELLLDALNKMQTPAASASREEKEKFAACVRECAKVLQLGNQAYLDSGARVEVGYCSGLSVSIPQWLLLVRGHDLEELVINAFPMLRSFHKRSNGLKTSIVEIILAQYPELIPLGIARALAALQHGAGVTGDAMPTNVR</sequence>
<evidence type="ECO:0000259" key="1">
    <source>
        <dbReference type="Pfam" id="PF13304"/>
    </source>
</evidence>
<dbReference type="Pfam" id="PF13304">
    <property type="entry name" value="AAA_21"/>
    <property type="match status" value="1"/>
</dbReference>
<dbReference type="GO" id="GO:0005524">
    <property type="term" value="F:ATP binding"/>
    <property type="evidence" value="ECO:0007669"/>
    <property type="project" value="InterPro"/>
</dbReference>
<organism evidence="2 3">
    <name type="scientific">Caballeronia mineralivorans PML1(12)</name>
    <dbReference type="NCBI Taxonomy" id="908627"/>
    <lineage>
        <taxon>Bacteria</taxon>
        <taxon>Pseudomonadati</taxon>
        <taxon>Pseudomonadota</taxon>
        <taxon>Betaproteobacteria</taxon>
        <taxon>Burkholderiales</taxon>
        <taxon>Burkholderiaceae</taxon>
        <taxon>Caballeronia</taxon>
    </lineage>
</organism>
<dbReference type="SUPFAM" id="SSF52540">
    <property type="entry name" value="P-loop containing nucleoside triphosphate hydrolases"/>
    <property type="match status" value="1"/>
</dbReference>
<evidence type="ECO:0000313" key="2">
    <source>
        <dbReference type="EMBL" id="KLU22217.1"/>
    </source>
</evidence>